<dbReference type="CDD" id="cd24138">
    <property type="entry name" value="TtcA-like"/>
    <property type="match status" value="1"/>
</dbReference>
<dbReference type="GO" id="GO:0016740">
    <property type="term" value="F:transferase activity"/>
    <property type="evidence" value="ECO:0007669"/>
    <property type="project" value="UniProtKB-KW"/>
</dbReference>
<dbReference type="InterPro" id="IPR035107">
    <property type="entry name" value="tRNA_thiolation_TtcA_Ctu1"/>
</dbReference>
<evidence type="ECO:0000313" key="4">
    <source>
        <dbReference type="EMBL" id="MBB6482662.1"/>
    </source>
</evidence>
<evidence type="ECO:0000313" key="5">
    <source>
        <dbReference type="Proteomes" id="UP000587760"/>
    </source>
</evidence>
<dbReference type="SUPFAM" id="SSF52402">
    <property type="entry name" value="Adenine nucleotide alpha hydrolases-like"/>
    <property type="match status" value="1"/>
</dbReference>
<evidence type="ECO:0000259" key="3">
    <source>
        <dbReference type="Pfam" id="PF01171"/>
    </source>
</evidence>
<dbReference type="AlphaFoldDB" id="A0A841RK52"/>
<feature type="binding site" evidence="2">
    <location>
        <position position="135"/>
    </location>
    <ligand>
        <name>ATP</name>
        <dbReference type="ChEBI" id="CHEBI:30616"/>
    </ligand>
</feature>
<dbReference type="PANTHER" id="PTHR43686">
    <property type="entry name" value="SULFURTRANSFERASE-RELATED"/>
    <property type="match status" value="1"/>
</dbReference>
<dbReference type="Gene3D" id="3.40.50.620">
    <property type="entry name" value="HUPs"/>
    <property type="match status" value="1"/>
</dbReference>
<dbReference type="GO" id="GO:0008033">
    <property type="term" value="P:tRNA processing"/>
    <property type="evidence" value="ECO:0007669"/>
    <property type="project" value="InterPro"/>
</dbReference>
<keyword evidence="2" id="KW-0067">ATP-binding</keyword>
<dbReference type="EMBL" id="JACHGJ010000015">
    <property type="protein sequence ID" value="MBB6482662.1"/>
    <property type="molecule type" value="Genomic_DNA"/>
</dbReference>
<evidence type="ECO:0000256" key="2">
    <source>
        <dbReference type="PIRSR" id="PIRSR004976-51"/>
    </source>
</evidence>
<proteinExistence type="predicted"/>
<dbReference type="RefSeq" id="WP_184748898.1">
    <property type="nucleotide sequence ID" value="NZ_JACHGJ010000015.1"/>
</dbReference>
<reference evidence="4 5" key="1">
    <citation type="submission" date="2020-08" db="EMBL/GenBank/DDBJ databases">
        <title>Genomic Encyclopedia of Type Strains, Phase IV (KMG-IV): sequencing the most valuable type-strain genomes for metagenomic binning, comparative biology and taxonomic classification.</title>
        <authorList>
            <person name="Goeker M."/>
        </authorList>
    </citation>
    <scope>NUCLEOTIDE SEQUENCE [LARGE SCALE GENOMIC DNA]</scope>
    <source>
        <strain evidence="4 5">DSM 2461</strain>
    </source>
</reference>
<name>A0A841RK52_9SPIO</name>
<gene>
    <name evidence="4" type="ORF">HNR50_004367</name>
</gene>
<feature type="binding site" evidence="2">
    <location>
        <position position="61"/>
    </location>
    <ligand>
        <name>ATP</name>
        <dbReference type="ChEBI" id="CHEBI:30616"/>
    </ligand>
</feature>
<dbReference type="PANTHER" id="PTHR43686:SF1">
    <property type="entry name" value="AMINOTRAN_5 DOMAIN-CONTAINING PROTEIN"/>
    <property type="match status" value="1"/>
</dbReference>
<feature type="binding site" evidence="2">
    <location>
        <position position="130"/>
    </location>
    <ligand>
        <name>ATP</name>
        <dbReference type="ChEBI" id="CHEBI:30616"/>
    </ligand>
</feature>
<dbReference type="InterPro" id="IPR014729">
    <property type="entry name" value="Rossmann-like_a/b/a_fold"/>
</dbReference>
<protein>
    <submittedName>
        <fullName evidence="4">tRNA 2-thiocytidine biosynthesis protein TtcA</fullName>
    </submittedName>
</protein>
<sequence length="239" mass="27709">MDKHIDRKINQAILRYKMIEPGDKIALAVSGGKDSLTMAYFLALKANSDYHINFDIHAVHIRTDFDNSVDKSGFEQFLKDEGIPLTVIDVPVLKRLKPGRKMNCYWCSSQRRMELMKFASQSGCNKIALGHHMDDILETFFMNMAYKGEMSTMLPVLKFDNYDQTLIRPLALVKEKEIIRFAEEKGISRITCTCNFDTQSKRKEMRSVINFMAEKDESIRDNLFKAMNNPVPRYMINQE</sequence>
<dbReference type="PIRSF" id="PIRSF004976">
    <property type="entry name" value="ATPase_YdaO"/>
    <property type="match status" value="1"/>
</dbReference>
<keyword evidence="1" id="KW-0808">Transferase</keyword>
<evidence type="ECO:0000256" key="1">
    <source>
        <dbReference type="ARBA" id="ARBA00022679"/>
    </source>
</evidence>
<dbReference type="Pfam" id="PF01171">
    <property type="entry name" value="ATP_bind_3"/>
    <property type="match status" value="1"/>
</dbReference>
<organism evidence="4 5">
    <name type="scientific">Spirochaeta isovalerica</name>
    <dbReference type="NCBI Taxonomy" id="150"/>
    <lineage>
        <taxon>Bacteria</taxon>
        <taxon>Pseudomonadati</taxon>
        <taxon>Spirochaetota</taxon>
        <taxon>Spirochaetia</taxon>
        <taxon>Spirochaetales</taxon>
        <taxon>Spirochaetaceae</taxon>
        <taxon>Spirochaeta</taxon>
    </lineage>
</organism>
<keyword evidence="2" id="KW-0547">Nucleotide-binding</keyword>
<comment type="caution">
    <text evidence="4">The sequence shown here is derived from an EMBL/GenBank/DDBJ whole genome shotgun (WGS) entry which is preliminary data.</text>
</comment>
<feature type="domain" description="tRNA(Ile)-lysidine/2-thiocytidine synthase N-terminal" evidence="3">
    <location>
        <begin position="24"/>
        <end position="206"/>
    </location>
</feature>
<dbReference type="Proteomes" id="UP000587760">
    <property type="component" value="Unassembled WGS sequence"/>
</dbReference>
<feature type="binding site" evidence="2">
    <location>
        <begin position="28"/>
        <end position="30"/>
    </location>
    <ligand>
        <name>ATP</name>
        <dbReference type="ChEBI" id="CHEBI:30616"/>
    </ligand>
</feature>
<accession>A0A841RK52</accession>
<keyword evidence="5" id="KW-1185">Reference proteome</keyword>
<dbReference type="GO" id="GO:0005524">
    <property type="term" value="F:ATP binding"/>
    <property type="evidence" value="ECO:0007669"/>
    <property type="project" value="UniProtKB-KW"/>
</dbReference>
<feature type="binding site" evidence="2">
    <location>
        <position position="34"/>
    </location>
    <ligand>
        <name>ATP</name>
        <dbReference type="ChEBI" id="CHEBI:30616"/>
    </ligand>
</feature>
<dbReference type="InterPro" id="IPR011063">
    <property type="entry name" value="TilS/TtcA_N"/>
</dbReference>